<reference evidence="2" key="1">
    <citation type="submission" date="2016-01" db="EMBL/GenBank/DDBJ databases">
        <title>Reference transcriptome for the parasite Schistocephalus solidus: insights into the molecular evolution of parasitism.</title>
        <authorList>
            <person name="Hebert F.O."/>
            <person name="Grambauer S."/>
            <person name="Barber I."/>
            <person name="Landry C.R."/>
            <person name="Aubin-Horth N."/>
        </authorList>
    </citation>
    <scope>NUCLEOTIDE SEQUENCE</scope>
</reference>
<evidence type="ECO:0000313" key="2">
    <source>
        <dbReference type="EMBL" id="JAP48897.1"/>
    </source>
</evidence>
<organism evidence="2">
    <name type="scientific">Schistocephalus solidus</name>
    <name type="common">Tapeworm</name>
    <dbReference type="NCBI Taxonomy" id="70667"/>
    <lineage>
        <taxon>Eukaryota</taxon>
        <taxon>Metazoa</taxon>
        <taxon>Spiralia</taxon>
        <taxon>Lophotrochozoa</taxon>
        <taxon>Platyhelminthes</taxon>
        <taxon>Cestoda</taxon>
        <taxon>Eucestoda</taxon>
        <taxon>Diphyllobothriidea</taxon>
        <taxon>Diphyllobothriidae</taxon>
        <taxon>Schistocephalus</taxon>
    </lineage>
</organism>
<name>A0A0X3PG77_SCHSO</name>
<feature type="compositionally biased region" description="Basic and acidic residues" evidence="1">
    <location>
        <begin position="1"/>
        <end position="19"/>
    </location>
</feature>
<accession>A0A0X3PG77</accession>
<protein>
    <submittedName>
        <fullName evidence="2">Uncharacterized protein</fullName>
    </submittedName>
</protein>
<feature type="region of interest" description="Disordered" evidence="1">
    <location>
        <begin position="1"/>
        <end position="37"/>
    </location>
</feature>
<feature type="compositionally biased region" description="Polar residues" evidence="1">
    <location>
        <begin position="20"/>
        <end position="30"/>
    </location>
</feature>
<dbReference type="EMBL" id="GEEE01014328">
    <property type="protein sequence ID" value="JAP48897.1"/>
    <property type="molecule type" value="Transcribed_RNA"/>
</dbReference>
<feature type="region of interest" description="Disordered" evidence="1">
    <location>
        <begin position="115"/>
        <end position="206"/>
    </location>
</feature>
<dbReference type="AlphaFoldDB" id="A0A0X3PG77"/>
<sequence length="206" mass="23264">MDNMRRLPEKSILRNKSDKSLSSTVTSTANVDKAPRTHKKPCFEGQIEAAIFEATEDGVVDIKTSVEPLHLEAEEREGENRSHWDNLLSHTISVDGERIPGKLLHQCSLEHGFVKARESEGDTGEDKEEIQDKDSEECLRTERSLVEQELRRQRHAPSDVSIRDLLAKPPVLEAEDEEEEVTETRKNDSARETEKAALQQPVVSSL</sequence>
<gene>
    <name evidence="2" type="ORF">TR158594</name>
</gene>
<evidence type="ECO:0000256" key="1">
    <source>
        <dbReference type="SAM" id="MobiDB-lite"/>
    </source>
</evidence>
<proteinExistence type="predicted"/>
<feature type="compositionally biased region" description="Basic and acidic residues" evidence="1">
    <location>
        <begin position="182"/>
        <end position="195"/>
    </location>
</feature>
<feature type="compositionally biased region" description="Basic and acidic residues" evidence="1">
    <location>
        <begin position="130"/>
        <end position="151"/>
    </location>
</feature>